<gene>
    <name evidence="1" type="ORF">LTR77_004646</name>
</gene>
<dbReference type="AlphaFoldDB" id="A0AAV9PE24"/>
<evidence type="ECO:0000313" key="1">
    <source>
        <dbReference type="EMBL" id="KAK5171501.1"/>
    </source>
</evidence>
<protein>
    <submittedName>
        <fullName evidence="1">Uncharacterized protein</fullName>
    </submittedName>
</protein>
<sequence>MAETFANIIDGWKAGWQGAADGIFSDHTKIMSMIYRGAFFDDGGDGSVMDITPLAQGIIYANGLPSIWQGGTEAGMPFIATSEGVSTDDSGCEGYDFGDDASLSEDTTSLGFPDGDAGALSDATRVCIDDVPYWLLSGSASIKKMGSGRNEFSNYMLSLDKPYGLDALDGERWSGITKEQLVINAVNSWKNNGNKNGWAPFSPDPEAPVPDVSSGDISFIPGVVGLPVCSFREAVEISNGDSGNSEGNSIWPCANYA</sequence>
<dbReference type="RefSeq" id="XP_064660529.1">
    <property type="nucleotide sequence ID" value="XM_064801899.1"/>
</dbReference>
<dbReference type="EMBL" id="JAVRRT010000006">
    <property type="protein sequence ID" value="KAK5171501.1"/>
    <property type="molecule type" value="Genomic_DNA"/>
</dbReference>
<organism evidence="1 2">
    <name type="scientific">Saxophila tyrrhenica</name>
    <dbReference type="NCBI Taxonomy" id="1690608"/>
    <lineage>
        <taxon>Eukaryota</taxon>
        <taxon>Fungi</taxon>
        <taxon>Dikarya</taxon>
        <taxon>Ascomycota</taxon>
        <taxon>Pezizomycotina</taxon>
        <taxon>Dothideomycetes</taxon>
        <taxon>Dothideomycetidae</taxon>
        <taxon>Mycosphaerellales</taxon>
        <taxon>Extremaceae</taxon>
        <taxon>Saxophila</taxon>
    </lineage>
</organism>
<accession>A0AAV9PE24</accession>
<proteinExistence type="predicted"/>
<name>A0AAV9PE24_9PEZI</name>
<dbReference type="GeneID" id="89925991"/>
<comment type="caution">
    <text evidence="1">The sequence shown here is derived from an EMBL/GenBank/DDBJ whole genome shotgun (WGS) entry which is preliminary data.</text>
</comment>
<dbReference type="Proteomes" id="UP001337655">
    <property type="component" value="Unassembled WGS sequence"/>
</dbReference>
<reference evidence="1 2" key="1">
    <citation type="submission" date="2023-08" db="EMBL/GenBank/DDBJ databases">
        <title>Black Yeasts Isolated from many extreme environments.</title>
        <authorList>
            <person name="Coleine C."/>
            <person name="Stajich J.E."/>
            <person name="Selbmann L."/>
        </authorList>
    </citation>
    <scope>NUCLEOTIDE SEQUENCE [LARGE SCALE GENOMIC DNA]</scope>
    <source>
        <strain evidence="1 2">CCFEE 5935</strain>
    </source>
</reference>
<evidence type="ECO:0000313" key="2">
    <source>
        <dbReference type="Proteomes" id="UP001337655"/>
    </source>
</evidence>
<keyword evidence="2" id="KW-1185">Reference proteome</keyword>